<keyword evidence="1" id="KW-0812">Transmembrane</keyword>
<reference evidence="2" key="1">
    <citation type="submission" date="2019-11" db="EMBL/GenBank/DDBJ databases">
        <authorList>
            <person name="Feng L."/>
        </authorList>
    </citation>
    <scope>NUCLEOTIDE SEQUENCE</scope>
    <source>
        <strain evidence="2">CintestinalisLFYP54</strain>
    </source>
</reference>
<keyword evidence="1" id="KW-1133">Transmembrane helix</keyword>
<evidence type="ECO:0000313" key="2">
    <source>
        <dbReference type="EMBL" id="VYT95923.1"/>
    </source>
</evidence>
<sequence length="160" mass="17597">MLNLLSVLALATVLFAFSPAGMFAIYGPALLLVDLISLVLKVVDRRFGRRHFVEGFDSEFRMAVEELGPELGQERHAALVWLHRARVLVGYPVHATVCLLGIALLGTCFLPLMGSARWSDVLARAIMCGGAFTAVNVAYLVAIQACWWRMHVHVKHARAA</sequence>
<dbReference type="AlphaFoldDB" id="A0A6N3AYG4"/>
<protein>
    <submittedName>
        <fullName evidence="2">Uncharacterized protein</fullName>
    </submittedName>
</protein>
<feature type="transmembrane region" description="Helical" evidence="1">
    <location>
        <begin position="124"/>
        <end position="148"/>
    </location>
</feature>
<accession>A0A6N3AYG4</accession>
<evidence type="ECO:0000256" key="1">
    <source>
        <dbReference type="SAM" id="Phobius"/>
    </source>
</evidence>
<dbReference type="RefSeq" id="WP_156848646.1">
    <property type="nucleotide sequence ID" value="NZ_CACRTN010000012.1"/>
</dbReference>
<keyword evidence="1" id="KW-0472">Membrane</keyword>
<name>A0A6N3AYG4_9ACTN</name>
<feature type="transmembrane region" description="Helical" evidence="1">
    <location>
        <begin position="88"/>
        <end position="112"/>
    </location>
</feature>
<organism evidence="2">
    <name type="scientific">Collinsella intestinalis</name>
    <dbReference type="NCBI Taxonomy" id="147207"/>
    <lineage>
        <taxon>Bacteria</taxon>
        <taxon>Bacillati</taxon>
        <taxon>Actinomycetota</taxon>
        <taxon>Coriobacteriia</taxon>
        <taxon>Coriobacteriales</taxon>
        <taxon>Coriobacteriaceae</taxon>
        <taxon>Collinsella</taxon>
    </lineage>
</organism>
<proteinExistence type="predicted"/>
<feature type="transmembrane region" description="Helical" evidence="1">
    <location>
        <begin position="26"/>
        <end position="43"/>
    </location>
</feature>
<dbReference type="EMBL" id="CACRTN010000012">
    <property type="protein sequence ID" value="VYT95923.1"/>
    <property type="molecule type" value="Genomic_DNA"/>
</dbReference>
<gene>
    <name evidence="2" type="ORF">CILFYP54_00389</name>
</gene>